<evidence type="ECO:0000256" key="1">
    <source>
        <dbReference type="SAM" id="MobiDB-lite"/>
    </source>
</evidence>
<dbReference type="AlphaFoldDB" id="A0A6J4SSX8"/>
<protein>
    <submittedName>
        <fullName evidence="2">Uncharacterized protein</fullName>
    </submittedName>
</protein>
<feature type="non-terminal residue" evidence="2">
    <location>
        <position position="41"/>
    </location>
</feature>
<feature type="compositionally biased region" description="Low complexity" evidence="1">
    <location>
        <begin position="22"/>
        <end position="41"/>
    </location>
</feature>
<name>A0A6J4SSX8_9ACTN</name>
<evidence type="ECO:0000313" key="2">
    <source>
        <dbReference type="EMBL" id="CAA9504511.1"/>
    </source>
</evidence>
<accession>A0A6J4SSX8</accession>
<sequence>DLLARRAAHPHRLRDAGRRPARVPGRGARPRAQPRAVPRRR</sequence>
<dbReference type="EMBL" id="CADCVT010000212">
    <property type="protein sequence ID" value="CAA9504511.1"/>
    <property type="molecule type" value="Genomic_DNA"/>
</dbReference>
<feature type="region of interest" description="Disordered" evidence="1">
    <location>
        <begin position="1"/>
        <end position="41"/>
    </location>
</feature>
<gene>
    <name evidence="2" type="ORF">AVDCRST_MAG85-1965</name>
</gene>
<feature type="compositionally biased region" description="Basic residues" evidence="1">
    <location>
        <begin position="1"/>
        <end position="12"/>
    </location>
</feature>
<feature type="non-terminal residue" evidence="2">
    <location>
        <position position="1"/>
    </location>
</feature>
<reference evidence="2" key="1">
    <citation type="submission" date="2020-02" db="EMBL/GenBank/DDBJ databases">
        <authorList>
            <person name="Meier V. D."/>
        </authorList>
    </citation>
    <scope>NUCLEOTIDE SEQUENCE</scope>
    <source>
        <strain evidence="2">AVDCRST_MAG85</strain>
    </source>
</reference>
<organism evidence="2">
    <name type="scientific">uncultured Solirubrobacteraceae bacterium</name>
    <dbReference type="NCBI Taxonomy" id="1162706"/>
    <lineage>
        <taxon>Bacteria</taxon>
        <taxon>Bacillati</taxon>
        <taxon>Actinomycetota</taxon>
        <taxon>Thermoleophilia</taxon>
        <taxon>Solirubrobacterales</taxon>
        <taxon>Solirubrobacteraceae</taxon>
        <taxon>environmental samples</taxon>
    </lineage>
</organism>
<proteinExistence type="predicted"/>